<dbReference type="AlphaFoldDB" id="A0A9P9WTF1"/>
<reference evidence="2" key="1">
    <citation type="submission" date="2021-03" db="EMBL/GenBank/DDBJ databases">
        <title>Revisited historic fungal species revealed as producer of novel bioactive compounds through whole genome sequencing and comparative genomics.</title>
        <authorList>
            <person name="Vignolle G.A."/>
            <person name="Hochenegger N."/>
            <person name="Mach R.L."/>
            <person name="Mach-Aigner A.R."/>
            <person name="Javad Rahimi M."/>
            <person name="Salim K.A."/>
            <person name="Chan C.M."/>
            <person name="Lim L.B.L."/>
            <person name="Cai F."/>
            <person name="Druzhinina I.S."/>
            <person name="U'Ren J.M."/>
            <person name="Derntl C."/>
        </authorList>
    </citation>
    <scope>NUCLEOTIDE SEQUENCE</scope>
    <source>
        <strain evidence="2">TUCIM 5799</strain>
    </source>
</reference>
<evidence type="ECO:0000313" key="2">
    <source>
        <dbReference type="EMBL" id="KAI1878812.1"/>
    </source>
</evidence>
<gene>
    <name evidence="2" type="ORF">JX265_002989</name>
</gene>
<evidence type="ECO:0000313" key="3">
    <source>
        <dbReference type="Proteomes" id="UP000829685"/>
    </source>
</evidence>
<sequence length="185" mass="19744">MGAVALQSAEAWMEARGLADGWIARVSLLRARDEWCATKPRAGRMYGPTLPVPCPPRSPCWARWYPGTQPTLSLSGRLRPSSSGTSDLADQTASLFPFPPVLSLWLAVALPRTVQGGDLAGPPTPAPQATRVGLLRAPCAAMIGCFLAATLDILEGGDLGQRQGRNFSDESRPLIGRSPARQNRV</sequence>
<dbReference type="Proteomes" id="UP000829685">
    <property type="component" value="Unassembled WGS sequence"/>
</dbReference>
<name>A0A9P9WTF1_9PEZI</name>
<feature type="region of interest" description="Disordered" evidence="1">
    <location>
        <begin position="161"/>
        <end position="185"/>
    </location>
</feature>
<keyword evidence="3" id="KW-1185">Reference proteome</keyword>
<protein>
    <submittedName>
        <fullName evidence="2">Uncharacterized protein</fullName>
    </submittedName>
</protein>
<evidence type="ECO:0000256" key="1">
    <source>
        <dbReference type="SAM" id="MobiDB-lite"/>
    </source>
</evidence>
<proteinExistence type="predicted"/>
<organism evidence="2 3">
    <name type="scientific">Neoarthrinium moseri</name>
    <dbReference type="NCBI Taxonomy" id="1658444"/>
    <lineage>
        <taxon>Eukaryota</taxon>
        <taxon>Fungi</taxon>
        <taxon>Dikarya</taxon>
        <taxon>Ascomycota</taxon>
        <taxon>Pezizomycotina</taxon>
        <taxon>Sordariomycetes</taxon>
        <taxon>Xylariomycetidae</taxon>
        <taxon>Amphisphaeriales</taxon>
        <taxon>Apiosporaceae</taxon>
        <taxon>Neoarthrinium</taxon>
    </lineage>
</organism>
<comment type="caution">
    <text evidence="2">The sequence shown here is derived from an EMBL/GenBank/DDBJ whole genome shotgun (WGS) entry which is preliminary data.</text>
</comment>
<dbReference type="EMBL" id="JAFIMR010000005">
    <property type="protein sequence ID" value="KAI1878812.1"/>
    <property type="molecule type" value="Genomic_DNA"/>
</dbReference>
<accession>A0A9P9WTF1</accession>